<name>A0A6J5M9B6_9CAUD</name>
<feature type="compositionally biased region" description="Polar residues" evidence="1">
    <location>
        <begin position="45"/>
        <end position="65"/>
    </location>
</feature>
<feature type="compositionally biased region" description="Low complexity" evidence="1">
    <location>
        <begin position="141"/>
        <end position="160"/>
    </location>
</feature>
<feature type="region of interest" description="Disordered" evidence="1">
    <location>
        <begin position="81"/>
        <end position="126"/>
    </location>
</feature>
<feature type="region of interest" description="Disordered" evidence="1">
    <location>
        <begin position="308"/>
        <end position="403"/>
    </location>
</feature>
<dbReference type="EMBL" id="LR796415">
    <property type="protein sequence ID" value="CAB4142812.1"/>
    <property type="molecule type" value="Genomic_DNA"/>
</dbReference>
<protein>
    <submittedName>
        <fullName evidence="2">Uncharacterized protein</fullName>
    </submittedName>
</protein>
<evidence type="ECO:0000313" key="2">
    <source>
        <dbReference type="EMBL" id="CAB4142812.1"/>
    </source>
</evidence>
<gene>
    <name evidence="2" type="ORF">UFOVP434_40</name>
</gene>
<feature type="compositionally biased region" description="Low complexity" evidence="1">
    <location>
        <begin position="429"/>
        <end position="445"/>
    </location>
</feature>
<reference evidence="2" key="1">
    <citation type="submission" date="2020-04" db="EMBL/GenBank/DDBJ databases">
        <authorList>
            <person name="Chiriac C."/>
            <person name="Salcher M."/>
            <person name="Ghai R."/>
            <person name="Kavagutti S V."/>
        </authorList>
    </citation>
    <scope>NUCLEOTIDE SEQUENCE</scope>
</reference>
<feature type="compositionally biased region" description="Polar residues" evidence="1">
    <location>
        <begin position="456"/>
        <end position="465"/>
    </location>
</feature>
<sequence>MASIYSGGFNPFAQLIGNEDPAAINPSWGNNFTNEVAPQSPGMDFSTQAAFSPSGQNSNFGNMMNDSGLYNTAQAPANPFALQGNSSTVVQGPAQNTVQNPTAPQQNTAAPLTPPTAPQQPPSAFGNALATSLQTVRDFGNQQVPNSPQQNNPQMNSQQQAWMNANSSGWGDDLMKFMLGGGGDQFKFDPMNIQWLSDNGAKNDMTRATGVLQQGGGDALAKLLGGTLVQNPIATYGSQQRDNFIRMPNGQMIDTSTMGNSLKNAMSSSNPFSALSDIINLYQSEARNFNPQTNPSAIDLVNQGKLQSINPQNYNPGNFVGGQTSYMPSGPTPGNPSNPGMGPINSPAPTQTGIPNPGIFPPSGQQQSQSPTQPIPQPNNNVPQQQAPQGVNNNFPYYLNSPQRNGLFSSQGLYAQTGRGGGGAGGGATIQQAGTGTGNTGTNTNSPFQAPRPRAQASSAGNMPNGSRIIGG</sequence>
<feature type="compositionally biased region" description="Low complexity" evidence="1">
    <location>
        <begin position="361"/>
        <end position="394"/>
    </location>
</feature>
<accession>A0A6J5M9B6</accession>
<feature type="compositionally biased region" description="Polar residues" evidence="1">
    <location>
        <begin position="27"/>
        <end position="37"/>
    </location>
</feature>
<feature type="compositionally biased region" description="Polar residues" evidence="1">
    <location>
        <begin position="308"/>
        <end position="327"/>
    </location>
</feature>
<feature type="region of interest" description="Disordered" evidence="1">
    <location>
        <begin position="418"/>
        <end position="472"/>
    </location>
</feature>
<feature type="region of interest" description="Disordered" evidence="1">
    <location>
        <begin position="140"/>
        <end position="160"/>
    </location>
</feature>
<proteinExistence type="predicted"/>
<feature type="compositionally biased region" description="Polar residues" evidence="1">
    <location>
        <begin position="83"/>
        <end position="98"/>
    </location>
</feature>
<feature type="region of interest" description="Disordered" evidence="1">
    <location>
        <begin position="26"/>
        <end position="65"/>
    </location>
</feature>
<organism evidence="2">
    <name type="scientific">uncultured Caudovirales phage</name>
    <dbReference type="NCBI Taxonomy" id="2100421"/>
    <lineage>
        <taxon>Viruses</taxon>
        <taxon>Duplodnaviria</taxon>
        <taxon>Heunggongvirae</taxon>
        <taxon>Uroviricota</taxon>
        <taxon>Caudoviricetes</taxon>
        <taxon>Peduoviridae</taxon>
        <taxon>Maltschvirus</taxon>
        <taxon>Maltschvirus maltsch</taxon>
    </lineage>
</organism>
<feature type="compositionally biased region" description="Pro residues" evidence="1">
    <location>
        <begin position="112"/>
        <end position="121"/>
    </location>
</feature>
<feature type="compositionally biased region" description="Low complexity" evidence="1">
    <location>
        <begin position="337"/>
        <end position="347"/>
    </location>
</feature>
<feature type="compositionally biased region" description="Low complexity" evidence="1">
    <location>
        <begin position="99"/>
        <end position="111"/>
    </location>
</feature>
<evidence type="ECO:0000256" key="1">
    <source>
        <dbReference type="SAM" id="MobiDB-lite"/>
    </source>
</evidence>
<feature type="compositionally biased region" description="Gly residues" evidence="1">
    <location>
        <begin position="418"/>
        <end position="428"/>
    </location>
</feature>